<dbReference type="Pfam" id="PF18763">
    <property type="entry name" value="ddrB-ParB"/>
    <property type="match status" value="1"/>
</dbReference>
<dbReference type="Pfam" id="PF18819">
    <property type="entry name" value="MuF_C"/>
    <property type="match status" value="1"/>
</dbReference>
<sequence length="2341" mass="257468">MGYGREEFLRQLFQQPNQQHTRSQKQQTAAQQFMEQLPRNQADAYRNSPQGMAEIDGVVGMSPTSAQLVRSVQQWGASGAGDTARAVIQAPETVWGGLKGGVHALNSGFYHAADDLSFNSLGTGTLGGWAKEQADKAQAAQQNATLNYQTDIGRDVGQGLNSFGSTAPLTVGALVMKNPAIMYGGMGAQTGLTEYGNAREAGVNPIPAALYATTQGAIEVGTEKLPAGALVDMVKSNRPLAEAVKVPARYMLGEGLGEQVATLGQDYMQAAYLDAPKNANWQRDYWNSRGEAARTTAVSSLVSSGGNVALGAGGALVQRGVDAVRTQQKPQVQRFMQRLDAQNAQPVQQPIRQPIQQPAAQPTRPGRMAKTGNAVTDTNNVIQQATANGGFKTRRTPAAQQVVSVQAGNQMVRTYVMRDGSTYQRIGGSRAWRNNNPGNIVYGDFARRYGAIGHDQNAAGHTMAVFPTEEAGRRAKAALLFESPKYRNLSLHDAIYRYAPPKDRQGRVINNTAAYYARVLNAVGGQNKPMSRYTAAEREAIMQRMREVEGWKPGRIVGNVAAAVSIQGTPAGRLVKNNGTAETGGATEYAEASPALPDQQAAFDNGMGDNSQAMQEMQRAARESQAAAEEMREQSERLGRQTKVYLDNQMRQARLQLMEADELTPSVAGTDNQYRDRSRAASQMQINHIAQNLEPELLGDSKEVGTGAPTLANDGRTIIGGNGRVMGLAQAYDNGNGEGYRQYLLDHADEFGLSREEIARMNKPVLVRQLDESVDIAKAAVASNEGGGLGMSALEQARADADRLPDFGRFTADDSGELNTAANRGFIRDFVGAMPHTVRAQMVDADGRLSQDGVRRLRNALLYRAYGNSPTLSRMVESTDQGARNLVNALVQAAPKIAQARDNIRAGAMHDADIAEEVVQAAEKLNQIREQGGSVADYLAQQGLFGEEMNAVSRELLAFFEEHKRSGKAIATLLRNYYDALAAQGNPNQQDVFGEQAAPDKQQLLERTIHDYEQEHGRNADSGQLFERTDERPAGEPVSETEPQPAGRRGDEAGAGENQGGTGRDGGQGGRVAEEDAPKLSRSVSTQEQYEQRIDELFAGKPANLHGVNVLNRSDLLDMLGYGDMPVQLDESKVVRNQSNHPEMTAERWKAVPEWLDNPVAVLKSRTHDKRLVFIPNELINGAPIYLVVEPDHKSLRIHVLVNGYAKDGNPSQAMRDIERDLRNGNIDYVNKEMAREFLGRSGLQLPRLPNLNTSRTKILTEKNLQGYLKNNPSLSVNPSRNTTSTATPERVAEIRQQVERAVGRHNMRLIDVRTAEEASRPNGAENLRGVEGWYDPQSKRITLIADNLPNARTAQFAAWHELGHRKIDVAGWQQWRGVLEQARLNPTIKQLAQTILRQRKAAGETINLDSATEEAAVELYSAMKNRDYAALESKYKVNVPLAMRGGLAGYFSRFAKRLQAVLARAFGIQQAEFGDGEVFELLRRIDRAGMEGSQPSDKAPDDDHADEIPTAETAKPAEKFSRSAAELTDKAKPGWLDRNELGEWEKGLALYHGLGSLVKPALAKLKLANTAPQEFTEMMRDYRSQLNVAGMTASEMAQAGVQMTAEERALLSDILEKELPPGIEVSPEMRELAGTIRNLLSQQGEQLADLGMLSRESLERFKDTYLPRLYRQRTELFGGNDLAKLNREFNKAMRGGLGNALGGQHLKGRGIFKTVSRSEQADYEARGFELRQDFGNQGRHAGKVLMWRDYTREERAQMGEERDAILRFTQGYVQTQADLAKGVLFQRIAQNEELASKTEVEGWEKVPDTTIAGTGGVHRYGALAGMYVHPDVYYHLKQQFAVQNAALKIWRASLGWWKLTKTVYNPVAHTNNVVSNFSLLFIAGGRIRDLQPAAASIVNKDALYREALELGLVGEAVDSAGIREMFTGLNNTADDAVITERFFTRVIRRADELSRGVVGKTAHAINKVTFGAAGMAAHAVGKVGSAGGKAVRKTANVAQAAYRVEDEVFKMALYRMARSKGLSNTEARDYTLNFFFDYGEVPKTIRIVRDVGVLPFVSYTYKAIPAVLRGALTRPHRFLAVTGLMYALNAMSYAMLGDDADEEEERQYMPEYMTGYTSFGTPKLIRLPWNDSQGKPMFIDVYRWLPLGDFADTQSRTGGVDIPQFLRPSGPWLGAYDALHNNIDTFTGGKLVQDYMTEGEKNTIRAKWIAGQILPASVGMPFSYHSNNVLDGIKNQLEGTKAAEVLEDLGWTGKTYRGEDKQLYRAALGALGVKIRGEKPEDLRAATQRRLRSQEREIRADMGRIRRNNTLSPRAKEAMLGRRQQALQRLFEQMPGRAKD</sequence>
<evidence type="ECO:0000313" key="5">
    <source>
        <dbReference type="EMBL" id="OAM25895.1"/>
    </source>
</evidence>
<gene>
    <name evidence="5" type="ORF">A7P95_10860</name>
</gene>
<feature type="domain" description="Phage MuF C-terminal" evidence="4">
    <location>
        <begin position="1134"/>
        <end position="1236"/>
    </location>
</feature>
<organism evidence="5 6">
    <name type="scientific">Eikenella longinqua</name>
    <dbReference type="NCBI Taxonomy" id="1795827"/>
    <lineage>
        <taxon>Bacteria</taxon>
        <taxon>Pseudomonadati</taxon>
        <taxon>Pseudomonadota</taxon>
        <taxon>Betaproteobacteria</taxon>
        <taxon>Neisseriales</taxon>
        <taxon>Neisseriaceae</taxon>
        <taxon>Eikenella</taxon>
    </lineage>
</organism>
<evidence type="ECO:0000259" key="4">
    <source>
        <dbReference type="Pfam" id="PF18819"/>
    </source>
</evidence>
<feature type="region of interest" description="Disordered" evidence="2">
    <location>
        <begin position="346"/>
        <end position="373"/>
    </location>
</feature>
<dbReference type="OrthoDB" id="8602427at2"/>
<keyword evidence="6" id="KW-1185">Reference proteome</keyword>
<dbReference type="RefSeq" id="WP_067595301.1">
    <property type="nucleotide sequence ID" value="NZ_LXSL01000033.1"/>
</dbReference>
<evidence type="ECO:0008006" key="7">
    <source>
        <dbReference type="Google" id="ProtNLM"/>
    </source>
</evidence>
<feature type="domain" description="DdrB-like" evidence="3">
    <location>
        <begin position="652"/>
        <end position="770"/>
    </location>
</feature>
<dbReference type="InterPro" id="IPR041398">
    <property type="entry name" value="DdrB_dom"/>
</dbReference>
<feature type="region of interest" description="Disordered" evidence="2">
    <location>
        <begin position="1491"/>
        <end position="1527"/>
    </location>
</feature>
<evidence type="ECO:0000313" key="6">
    <source>
        <dbReference type="Proteomes" id="UP000077885"/>
    </source>
</evidence>
<dbReference type="InterPro" id="IPR041131">
    <property type="entry name" value="MuF_C"/>
</dbReference>
<accession>A0A1A9RVH4</accession>
<proteinExistence type="predicted"/>
<feature type="coiled-coil region" evidence="1">
    <location>
        <begin position="610"/>
        <end position="641"/>
    </location>
</feature>
<keyword evidence="1" id="KW-0175">Coiled coil</keyword>
<name>A0A1A9RVH4_9NEIS</name>
<feature type="region of interest" description="Disordered" evidence="2">
    <location>
        <begin position="1014"/>
        <end position="1088"/>
    </location>
</feature>
<feature type="compositionally biased region" description="Gly residues" evidence="2">
    <location>
        <begin position="1057"/>
        <end position="1070"/>
    </location>
</feature>
<feature type="compositionally biased region" description="Basic and acidic residues" evidence="2">
    <location>
        <begin position="1516"/>
        <end position="1527"/>
    </location>
</feature>
<reference evidence="6" key="1">
    <citation type="submission" date="2016-05" db="EMBL/GenBank/DDBJ databases">
        <title>Draft genome of Corynebacterium afermentans subsp. afermentans LCDC 88199T.</title>
        <authorList>
            <person name="Bernier A.-M."/>
            <person name="Bernard K."/>
        </authorList>
    </citation>
    <scope>NUCLEOTIDE SEQUENCE [LARGE SCALE GENOMIC DNA]</scope>
    <source>
        <strain evidence="6">NML02-A-017</strain>
    </source>
</reference>
<dbReference type="STRING" id="1795827.A7P95_10860"/>
<feature type="region of interest" description="Disordered" evidence="2">
    <location>
        <begin position="1270"/>
        <end position="1289"/>
    </location>
</feature>
<dbReference type="Proteomes" id="UP000077885">
    <property type="component" value="Unassembled WGS sequence"/>
</dbReference>
<comment type="caution">
    <text evidence="5">The sequence shown here is derived from an EMBL/GenBank/DDBJ whole genome shotgun (WGS) entry which is preliminary data.</text>
</comment>
<protein>
    <recommendedName>
        <fullName evidence="7">Phage MuF C-terminal domain-containing protein</fullName>
    </recommendedName>
</protein>
<feature type="compositionally biased region" description="Polar residues" evidence="2">
    <location>
        <begin position="1270"/>
        <end position="1288"/>
    </location>
</feature>
<feature type="compositionally biased region" description="Low complexity" evidence="2">
    <location>
        <begin position="346"/>
        <end position="365"/>
    </location>
</feature>
<evidence type="ECO:0000256" key="2">
    <source>
        <dbReference type="SAM" id="MobiDB-lite"/>
    </source>
</evidence>
<evidence type="ECO:0000259" key="3">
    <source>
        <dbReference type="Pfam" id="PF18763"/>
    </source>
</evidence>
<evidence type="ECO:0000256" key="1">
    <source>
        <dbReference type="SAM" id="Coils"/>
    </source>
</evidence>
<dbReference type="EMBL" id="LXSL01000033">
    <property type="protein sequence ID" value="OAM25895.1"/>
    <property type="molecule type" value="Genomic_DNA"/>
</dbReference>